<dbReference type="EMBL" id="JAFLWD010000025">
    <property type="protein sequence ID" value="MBO0440846.1"/>
    <property type="molecule type" value="Genomic_DNA"/>
</dbReference>
<feature type="transmembrane region" description="Helical" evidence="4">
    <location>
        <begin position="12"/>
        <end position="39"/>
    </location>
</feature>
<dbReference type="Gene3D" id="3.30.700.10">
    <property type="entry name" value="Glycoprotein, Type 4 Pilin"/>
    <property type="match status" value="1"/>
</dbReference>
<dbReference type="SUPFAM" id="SSF54523">
    <property type="entry name" value="Pili subunits"/>
    <property type="match status" value="1"/>
</dbReference>
<keyword evidence="4" id="KW-1133">Transmembrane helix</keyword>
<dbReference type="InterPro" id="IPR045584">
    <property type="entry name" value="Pilin-like"/>
</dbReference>
<keyword evidence="3" id="KW-0178">Competence</keyword>
<dbReference type="InterPro" id="IPR000983">
    <property type="entry name" value="Bac_GSPG_pilin"/>
</dbReference>
<keyword evidence="6" id="KW-1185">Reference proteome</keyword>
<evidence type="ECO:0000313" key="5">
    <source>
        <dbReference type="EMBL" id="MBO0440846.1"/>
    </source>
</evidence>
<evidence type="ECO:0000256" key="3">
    <source>
        <dbReference type="ARBA" id="ARBA00023287"/>
    </source>
</evidence>
<dbReference type="RefSeq" id="WP_207112878.1">
    <property type="nucleotide sequence ID" value="NZ_JAFLWD010000025.1"/>
</dbReference>
<protein>
    <submittedName>
        <fullName evidence="5">Prepilin-type N-terminal cleavage/methylation domain-containing protein</fullName>
    </submittedName>
</protein>
<reference evidence="5 6" key="1">
    <citation type="submission" date="2021-03" db="EMBL/GenBank/DDBJ databases">
        <title>Enterococcal diversity collection.</title>
        <authorList>
            <person name="Gilmore M.S."/>
            <person name="Schwartzman J."/>
            <person name="Van Tyne D."/>
            <person name="Martin M."/>
            <person name="Earl A.M."/>
            <person name="Manson A.L."/>
            <person name="Straub T."/>
            <person name="Salamzade R."/>
            <person name="Saavedra J."/>
            <person name="Lebreton F."/>
            <person name="Prichula J."/>
            <person name="Schaufler K."/>
            <person name="Gaca A."/>
            <person name="Sgardioli B."/>
            <person name="Wagenaar J."/>
            <person name="Strong T."/>
        </authorList>
    </citation>
    <scope>NUCLEOTIDE SEQUENCE [LARGE SCALE GENOMIC DNA]</scope>
    <source>
        <strain evidence="5 6">DIV0869a</strain>
    </source>
</reference>
<dbReference type="NCBIfam" id="TIGR02532">
    <property type="entry name" value="IV_pilin_GFxxxE"/>
    <property type="match status" value="1"/>
</dbReference>
<gene>
    <name evidence="5" type="ORF">JZO69_10770</name>
</gene>
<keyword evidence="4" id="KW-0472">Membrane</keyword>
<comment type="caution">
    <text evidence="5">The sequence shown here is derived from an EMBL/GenBank/DDBJ whole genome shotgun (WGS) entry which is preliminary data.</text>
</comment>
<evidence type="ECO:0000256" key="2">
    <source>
        <dbReference type="ARBA" id="ARBA00022481"/>
    </source>
</evidence>
<keyword evidence="2" id="KW-0488">Methylation</keyword>
<keyword evidence="4" id="KW-0812">Transmembrane</keyword>
<evidence type="ECO:0000313" key="6">
    <source>
        <dbReference type="Proteomes" id="UP000664632"/>
    </source>
</evidence>
<accession>A0ABS3H012</accession>
<dbReference type="Pfam" id="PF07963">
    <property type="entry name" value="N_methyl"/>
    <property type="match status" value="1"/>
</dbReference>
<organism evidence="5 6">
    <name type="scientific">Candidatus Enterococcus ikei</name>
    <dbReference type="NCBI Taxonomy" id="2815326"/>
    <lineage>
        <taxon>Bacteria</taxon>
        <taxon>Bacillati</taxon>
        <taxon>Bacillota</taxon>
        <taxon>Bacilli</taxon>
        <taxon>Lactobacillales</taxon>
        <taxon>Enterococcaceae</taxon>
        <taxon>Enterococcus</taxon>
    </lineage>
</organism>
<dbReference type="Proteomes" id="UP000664632">
    <property type="component" value="Unassembled WGS sequence"/>
</dbReference>
<dbReference type="PRINTS" id="PR00813">
    <property type="entry name" value="BCTERIALGSPG"/>
</dbReference>
<evidence type="ECO:0000256" key="4">
    <source>
        <dbReference type="SAM" id="Phobius"/>
    </source>
</evidence>
<name>A0ABS3H012_9ENTE</name>
<evidence type="ECO:0000256" key="1">
    <source>
        <dbReference type="ARBA" id="ARBA00004241"/>
    </source>
</evidence>
<sequence length="156" mass="16428">MLKKILKDERGLSLVELLAVVVIMAIIAGIGAVAITGVIQKNKEDAGISTVQNLMAAANMYQASNEGNENAIGTKSPKVNASDLVTANVITNIGGGVVEDSIPGIEFDMVDNKIVMTIPARTFLTGNMQNKAKSNINEGAVAKLDRAGFWEPKTSN</sequence>
<dbReference type="InterPro" id="IPR012902">
    <property type="entry name" value="N_methyl_site"/>
</dbReference>
<comment type="subcellular location">
    <subcellularLocation>
        <location evidence="1">Cell surface</location>
    </subcellularLocation>
</comment>
<proteinExistence type="predicted"/>